<evidence type="ECO:0000256" key="6">
    <source>
        <dbReference type="ARBA" id="ARBA00023295"/>
    </source>
</evidence>
<dbReference type="InterPro" id="IPR017853">
    <property type="entry name" value="GH"/>
</dbReference>
<feature type="domain" description="Glycoside hydrolase family 29 N-terminal" evidence="7">
    <location>
        <begin position="33"/>
        <end position="424"/>
    </location>
</feature>
<evidence type="ECO:0000256" key="1">
    <source>
        <dbReference type="ARBA" id="ARBA00004071"/>
    </source>
</evidence>
<comment type="function">
    <text evidence="1">Alpha-L-fucosidase is responsible for hydrolyzing the alpha-1,6-linked fucose joined to the reducing-end N-acetylglucosamine of the carbohydrate moieties of glycoproteins.</text>
</comment>
<dbReference type="SMART" id="SM00812">
    <property type="entry name" value="Alpha_L_fucos"/>
    <property type="match status" value="1"/>
</dbReference>
<keyword evidence="10" id="KW-1185">Reference proteome</keyword>
<comment type="caution">
    <text evidence="9">The sequence shown here is derived from an EMBL/GenBank/DDBJ whole genome shotgun (WGS) entry which is preliminary data.</text>
</comment>
<gene>
    <name evidence="9" type="ORF">GCM10022395_02340</name>
</gene>
<dbReference type="Pfam" id="PF01120">
    <property type="entry name" value="Alpha_L_fucos"/>
    <property type="match status" value="1"/>
</dbReference>
<keyword evidence="4" id="KW-0732">Signal</keyword>
<dbReference type="InterPro" id="IPR013780">
    <property type="entry name" value="Glyco_hydro_b"/>
</dbReference>
<evidence type="ECO:0000256" key="4">
    <source>
        <dbReference type="ARBA" id="ARBA00022729"/>
    </source>
</evidence>
<reference evidence="10" key="1">
    <citation type="journal article" date="2019" name="Int. J. Syst. Evol. Microbiol.">
        <title>The Global Catalogue of Microorganisms (GCM) 10K type strain sequencing project: providing services to taxonomists for standard genome sequencing and annotation.</title>
        <authorList>
            <consortium name="The Broad Institute Genomics Platform"/>
            <consortium name="The Broad Institute Genome Sequencing Center for Infectious Disease"/>
            <person name="Wu L."/>
            <person name="Ma J."/>
        </authorList>
    </citation>
    <scope>NUCLEOTIDE SEQUENCE [LARGE SCALE GENOMIC DNA]</scope>
    <source>
        <strain evidence="10">JCM 17111</strain>
    </source>
</reference>
<evidence type="ECO:0000259" key="8">
    <source>
        <dbReference type="Pfam" id="PF16757"/>
    </source>
</evidence>
<keyword evidence="5" id="KW-0378">Hydrolase</keyword>
<evidence type="ECO:0000259" key="7">
    <source>
        <dbReference type="Pfam" id="PF01120"/>
    </source>
</evidence>
<name>A0ABP6WTD8_9FLAO</name>
<proteinExistence type="inferred from homology"/>
<dbReference type="PANTHER" id="PTHR10030">
    <property type="entry name" value="ALPHA-L-FUCOSIDASE"/>
    <property type="match status" value="1"/>
</dbReference>
<sequence length="537" mass="61377">MKAAKHLLSRLKQSQLAFYTIILMLLNGKVWGQEESNYESSWESLHQHSCPEWFKDAKFGIFMHWGVMSVVKENDGWYGRHMYMKTGGEWGNDYYDHLKNYGHPSEFGYKDLIPKWKAENWNPEALVAFYKDIGAKYIVPVAVHHDNFDLYDSSFQPWNSVNMGPKRDVIGEWKKAAGKYGLRFGVSSHSDRAWSWLNPSHGHDTEGAYKGMPYDGNLTLDDGKGTWWEGCDPADLYTRPHKEDEAPDKDYCDTWYKRTIDLTDKYQPDLIYFDGPLPMVCSGKACSEAREWTKNYGLSFAAHYYNENRKRNKGTNEAIIAIKEWGPGSVPDTKPVVLDIEKGGADKILEYPWQTDTSLSGTWFWNGSGYSEISDTIVIHNMCDVVSKNGNYLLNVGLTADGVLPDHEKRTLENIGEWLKINGEAIYETRPWIQFGEGRTKVETGHFKQNKEPYTSKDIRFTTKGDVLYAIFMGWPDSGKVIVESVAKGSVLYSQKIESVGLLGYDGKLSWKQTPKGLVVKLPKRRPGNYAYTLKIK</sequence>
<dbReference type="Gene3D" id="3.20.20.80">
    <property type="entry name" value="Glycosidases"/>
    <property type="match status" value="1"/>
</dbReference>
<keyword evidence="6" id="KW-0326">Glycosidase</keyword>
<dbReference type="Pfam" id="PF16757">
    <property type="entry name" value="Fucosidase_C"/>
    <property type="match status" value="1"/>
</dbReference>
<dbReference type="PANTHER" id="PTHR10030:SF37">
    <property type="entry name" value="ALPHA-L-FUCOSIDASE-RELATED"/>
    <property type="match status" value="1"/>
</dbReference>
<evidence type="ECO:0000256" key="2">
    <source>
        <dbReference type="ARBA" id="ARBA00007951"/>
    </source>
</evidence>
<accession>A0ABP6WTD8</accession>
<dbReference type="SUPFAM" id="SSF51445">
    <property type="entry name" value="(Trans)glycosidases"/>
    <property type="match status" value="1"/>
</dbReference>
<evidence type="ECO:0000313" key="9">
    <source>
        <dbReference type="EMBL" id="GAA3554357.1"/>
    </source>
</evidence>
<dbReference type="Proteomes" id="UP001500954">
    <property type="component" value="Unassembled WGS sequence"/>
</dbReference>
<evidence type="ECO:0000256" key="3">
    <source>
        <dbReference type="ARBA" id="ARBA00012662"/>
    </source>
</evidence>
<dbReference type="PIRSF" id="PIRSF001092">
    <property type="entry name" value="Alpha-L-fucosidase"/>
    <property type="match status" value="1"/>
</dbReference>
<evidence type="ECO:0000313" key="10">
    <source>
        <dbReference type="Proteomes" id="UP001500954"/>
    </source>
</evidence>
<feature type="domain" description="Alpha-L-fucosidase C-terminal" evidence="8">
    <location>
        <begin position="455"/>
        <end position="537"/>
    </location>
</feature>
<dbReference type="InterPro" id="IPR057739">
    <property type="entry name" value="Glyco_hydro_29_N"/>
</dbReference>
<dbReference type="InterPro" id="IPR000933">
    <property type="entry name" value="Glyco_hydro_29"/>
</dbReference>
<dbReference type="InterPro" id="IPR016286">
    <property type="entry name" value="FUC_metazoa-typ"/>
</dbReference>
<dbReference type="EMBL" id="BAABCY010000009">
    <property type="protein sequence ID" value="GAA3554357.1"/>
    <property type="molecule type" value="Genomic_DNA"/>
</dbReference>
<dbReference type="InterPro" id="IPR031919">
    <property type="entry name" value="Fucosidase_C"/>
</dbReference>
<comment type="similarity">
    <text evidence="2">Belongs to the glycosyl hydrolase 29 family.</text>
</comment>
<dbReference type="EC" id="3.2.1.51" evidence="3"/>
<dbReference type="RefSeq" id="WP_345003885.1">
    <property type="nucleotide sequence ID" value="NZ_BAABCY010000009.1"/>
</dbReference>
<organism evidence="9 10">
    <name type="scientific">Snuella lapsa</name>
    <dbReference type="NCBI Taxonomy" id="870481"/>
    <lineage>
        <taxon>Bacteria</taxon>
        <taxon>Pseudomonadati</taxon>
        <taxon>Bacteroidota</taxon>
        <taxon>Flavobacteriia</taxon>
        <taxon>Flavobacteriales</taxon>
        <taxon>Flavobacteriaceae</taxon>
        <taxon>Snuella</taxon>
    </lineage>
</organism>
<evidence type="ECO:0000256" key="5">
    <source>
        <dbReference type="ARBA" id="ARBA00022801"/>
    </source>
</evidence>
<protein>
    <recommendedName>
        <fullName evidence="3">alpha-L-fucosidase</fullName>
        <ecNumber evidence="3">3.2.1.51</ecNumber>
    </recommendedName>
</protein>
<dbReference type="Gene3D" id="2.60.40.1180">
    <property type="entry name" value="Golgi alpha-mannosidase II"/>
    <property type="match status" value="1"/>
</dbReference>